<dbReference type="STRING" id="1531966.A0A0A1TM91"/>
<dbReference type="InterPro" id="IPR008030">
    <property type="entry name" value="NmrA-like"/>
</dbReference>
<accession>A0A0A1TM91</accession>
<dbReference type="EMBL" id="CDHN01000004">
    <property type="protein sequence ID" value="CEJ92235.1"/>
    <property type="molecule type" value="Genomic_DNA"/>
</dbReference>
<dbReference type="InterPro" id="IPR000672">
    <property type="entry name" value="THF_DH/CycHdrlase"/>
</dbReference>
<evidence type="ECO:0000313" key="4">
    <source>
        <dbReference type="EMBL" id="CEJ92235.1"/>
    </source>
</evidence>
<proteinExistence type="predicted"/>
<dbReference type="PRINTS" id="PR00085">
    <property type="entry name" value="THFDHDRGNASE"/>
</dbReference>
<dbReference type="PANTHER" id="PTHR47706">
    <property type="entry name" value="NMRA-LIKE FAMILY PROTEIN"/>
    <property type="match status" value="1"/>
</dbReference>
<dbReference type="Gene3D" id="3.40.50.720">
    <property type="entry name" value="NAD(P)-binding Rossmann-like Domain"/>
    <property type="match status" value="1"/>
</dbReference>
<evidence type="ECO:0000313" key="5">
    <source>
        <dbReference type="Proteomes" id="UP000039046"/>
    </source>
</evidence>
<name>A0A0A1TM91_9HYPO</name>
<dbReference type="GO" id="GO:0004488">
    <property type="term" value="F:methylenetetrahydrofolate dehydrogenase (NADP+) activity"/>
    <property type="evidence" value="ECO:0007669"/>
    <property type="project" value="InterPro"/>
</dbReference>
<dbReference type="Proteomes" id="UP000039046">
    <property type="component" value="Unassembled WGS sequence"/>
</dbReference>
<organism evidence="4 5">
    <name type="scientific">[Torrubiella] hemipterigena</name>
    <dbReference type="NCBI Taxonomy" id="1531966"/>
    <lineage>
        <taxon>Eukaryota</taxon>
        <taxon>Fungi</taxon>
        <taxon>Dikarya</taxon>
        <taxon>Ascomycota</taxon>
        <taxon>Pezizomycotina</taxon>
        <taxon>Sordariomycetes</taxon>
        <taxon>Hypocreomycetidae</taxon>
        <taxon>Hypocreales</taxon>
        <taxon>Clavicipitaceae</taxon>
        <taxon>Clavicipitaceae incertae sedis</taxon>
        <taxon>'Torrubiella' clade</taxon>
    </lineage>
</organism>
<dbReference type="OrthoDB" id="419598at2759"/>
<sequence length="295" mass="32050">MAITAQGRNVAIIGASGQVGRPLIATLLNSGVHTITALQRPDATSSFPTGVTVITGDLANQEFLESSLKGQDALVLMPPLSHLEALQEPAIRAAAKVSVPYILPSEFGPDPFATDLIRENGLLQAKKRVRDLIEQLGVSSWVSIAVGPWVDFGLGPGLWGIDTKAKTARVWKGANGRVSTASIQHTGEAVGAVLGLPDEELAKLKNKAVYAASFHISQRDLWKATVEAMGSREDEWTVLERDVRDVEAEYEEGIARGDEQAPYVKFYVQHFLDGRGGDFENKTDERLLAMLYDWD</sequence>
<keyword evidence="2" id="KW-0560">Oxidoreductase</keyword>
<dbReference type="Pfam" id="PF05368">
    <property type="entry name" value="NmrA"/>
    <property type="match status" value="1"/>
</dbReference>
<protein>
    <recommendedName>
        <fullName evidence="3">NmrA-like domain-containing protein</fullName>
    </recommendedName>
</protein>
<dbReference type="SUPFAM" id="SSF51735">
    <property type="entry name" value="NAD(P)-binding Rossmann-fold domains"/>
    <property type="match status" value="1"/>
</dbReference>
<dbReference type="PANTHER" id="PTHR47706:SF7">
    <property type="entry name" value="CIPA-LIKE, PUTATIVE (AFU_ORTHOLOGUE AFUA_1G01630)-RELATED"/>
    <property type="match status" value="1"/>
</dbReference>
<dbReference type="InterPro" id="IPR036291">
    <property type="entry name" value="NAD(P)-bd_dom_sf"/>
</dbReference>
<evidence type="ECO:0000259" key="3">
    <source>
        <dbReference type="Pfam" id="PF05368"/>
    </source>
</evidence>
<evidence type="ECO:0000256" key="1">
    <source>
        <dbReference type="ARBA" id="ARBA00022857"/>
    </source>
</evidence>
<dbReference type="AlphaFoldDB" id="A0A0A1TM91"/>
<dbReference type="InterPro" id="IPR051609">
    <property type="entry name" value="NmrA/Isoflavone_reductase-like"/>
</dbReference>
<feature type="domain" description="NmrA-like" evidence="3">
    <location>
        <begin position="9"/>
        <end position="143"/>
    </location>
</feature>
<keyword evidence="5" id="KW-1185">Reference proteome</keyword>
<evidence type="ECO:0000256" key="2">
    <source>
        <dbReference type="ARBA" id="ARBA00023002"/>
    </source>
</evidence>
<reference evidence="4 5" key="1">
    <citation type="journal article" date="2015" name="Genome Announc.">
        <title>Draft Genome Sequence and Gene Annotation of the Entomopathogenic Fungus Verticillium hemipterigenum.</title>
        <authorList>
            <person name="Horn F."/>
            <person name="Habel A."/>
            <person name="Scharf D.H."/>
            <person name="Dworschak J."/>
            <person name="Brakhage A.A."/>
            <person name="Guthke R."/>
            <person name="Hertweck C."/>
            <person name="Linde J."/>
        </authorList>
    </citation>
    <scope>NUCLEOTIDE SEQUENCE [LARGE SCALE GENOMIC DNA]</scope>
</reference>
<keyword evidence="1" id="KW-0521">NADP</keyword>
<gene>
    <name evidence="4" type="ORF">VHEMI07896</name>
</gene>
<dbReference type="HOGENOM" id="CLU_044876_1_0_1"/>